<evidence type="ECO:0000313" key="11">
    <source>
        <dbReference type="Proteomes" id="UP000695026"/>
    </source>
</evidence>
<comment type="subcellular location">
    <subcellularLocation>
        <location evidence="1">Cytoplasmic vesicle</location>
        <location evidence="1">Autophagosome</location>
    </subcellularLocation>
    <subcellularLocation>
        <location evidence="8">Endomembrane system</location>
        <topology evidence="8">Lipid-anchor</topology>
    </subcellularLocation>
</comment>
<dbReference type="KEGG" id="pbi:103047970"/>
<dbReference type="Pfam" id="PF02991">
    <property type="entry name" value="ATG8"/>
    <property type="match status" value="1"/>
</dbReference>
<protein>
    <submittedName>
        <fullName evidence="12">Microtubule-associated proteins 1A/1B light chain 3C-like</fullName>
    </submittedName>
</protein>
<reference evidence="12" key="1">
    <citation type="submission" date="2025-08" db="UniProtKB">
        <authorList>
            <consortium name="RefSeq"/>
        </authorList>
    </citation>
    <scope>IDENTIFICATION</scope>
    <source>
        <tissue evidence="12">Liver</tissue>
    </source>
</reference>
<dbReference type="PANTHER" id="PTHR10969">
    <property type="entry name" value="MICROTUBULE-ASSOCIATED PROTEINS 1A/1B LIGHT CHAIN 3-RELATED"/>
    <property type="match status" value="1"/>
</dbReference>
<name>A0A9F2KV48_PYTBI</name>
<keyword evidence="6 9" id="KW-0449">Lipoprotein</keyword>
<keyword evidence="7" id="KW-0968">Cytoplasmic vesicle</keyword>
<organism evidence="11 12">
    <name type="scientific">Python bivittatus</name>
    <name type="common">Burmese python</name>
    <name type="synonym">Python molurus bivittatus</name>
    <dbReference type="NCBI Taxonomy" id="176946"/>
    <lineage>
        <taxon>Eukaryota</taxon>
        <taxon>Metazoa</taxon>
        <taxon>Chordata</taxon>
        <taxon>Craniata</taxon>
        <taxon>Vertebrata</taxon>
        <taxon>Euteleostomi</taxon>
        <taxon>Lepidosauria</taxon>
        <taxon>Squamata</taxon>
        <taxon>Bifurcata</taxon>
        <taxon>Unidentata</taxon>
        <taxon>Episquamata</taxon>
        <taxon>Toxicofera</taxon>
        <taxon>Serpentes</taxon>
        <taxon>Henophidia</taxon>
        <taxon>Pythonidae</taxon>
        <taxon>Python</taxon>
    </lineage>
</organism>
<proteinExistence type="inferred from homology"/>
<dbReference type="InterPro" id="IPR029071">
    <property type="entry name" value="Ubiquitin-like_domsf"/>
</dbReference>
<evidence type="ECO:0000256" key="3">
    <source>
        <dbReference type="ARBA" id="ARBA00022490"/>
    </source>
</evidence>
<evidence type="ECO:0000313" key="12">
    <source>
        <dbReference type="RefSeq" id="XP_007421481.2"/>
    </source>
</evidence>
<keyword evidence="4 10" id="KW-0072">Autophagy</keyword>
<dbReference type="OMA" id="SMEMTPF"/>
<dbReference type="SUPFAM" id="SSF54236">
    <property type="entry name" value="Ubiquitin-like"/>
    <property type="match status" value="1"/>
</dbReference>
<dbReference type="AlphaFoldDB" id="A0A9F2KV48"/>
<gene>
    <name evidence="12" type="primary">LOC103047970</name>
</gene>
<evidence type="ECO:0000256" key="10">
    <source>
        <dbReference type="RuleBase" id="RU004384"/>
    </source>
</evidence>
<keyword evidence="5" id="KW-0472">Membrane</keyword>
<keyword evidence="3" id="KW-0963">Cytoplasm</keyword>
<dbReference type="FunFam" id="3.10.20.90:FF:000149">
    <property type="entry name" value="microtubule-associated proteins 1A/1B light chain 3C"/>
    <property type="match status" value="1"/>
</dbReference>
<evidence type="ECO:0000256" key="2">
    <source>
        <dbReference type="ARBA" id="ARBA00007293"/>
    </source>
</evidence>
<accession>A0A9F2KV48</accession>
<dbReference type="GO" id="GO:0006950">
    <property type="term" value="P:response to stress"/>
    <property type="evidence" value="ECO:0007669"/>
    <property type="project" value="UniProtKB-ARBA"/>
</dbReference>
<sequence>MQRNQCESRPFKERKSFATRIRETTEIRGKFPNKIPVVVERYRKEKTLPQLDRIKFLVSQDISMSQFVFTLRTRLSLTATQAFYLLVNNQSLPCPSLTVLEIYNDNKDEDGFLYMTYASQEMFGELLAISEIQFFKKTTAQKLCV</sequence>
<dbReference type="OrthoDB" id="6738456at2759"/>
<dbReference type="RefSeq" id="XP_007421481.2">
    <property type="nucleotide sequence ID" value="XM_007421419.2"/>
</dbReference>
<evidence type="ECO:0000256" key="1">
    <source>
        <dbReference type="ARBA" id="ARBA00004419"/>
    </source>
</evidence>
<keyword evidence="11" id="KW-1185">Reference proteome</keyword>
<feature type="lipid moiety-binding region" description="Phosphatidylserine amidated glycine; alternate" evidence="9">
    <location>
        <position position="124"/>
    </location>
</feature>
<comment type="similarity">
    <text evidence="2 10">Belongs to the ATG8 family.</text>
</comment>
<dbReference type="Proteomes" id="UP000695026">
    <property type="component" value="Unplaced"/>
</dbReference>
<evidence type="ECO:0000256" key="5">
    <source>
        <dbReference type="ARBA" id="ARBA00023136"/>
    </source>
</evidence>
<evidence type="ECO:0000256" key="8">
    <source>
        <dbReference type="ARBA" id="ARBA00037868"/>
    </source>
</evidence>
<dbReference type="GO" id="GO:0012505">
    <property type="term" value="C:endomembrane system"/>
    <property type="evidence" value="ECO:0007669"/>
    <property type="project" value="UniProtKB-SubCell"/>
</dbReference>
<dbReference type="GO" id="GO:0005776">
    <property type="term" value="C:autophagosome"/>
    <property type="evidence" value="ECO:0007669"/>
    <property type="project" value="UniProtKB-SubCell"/>
</dbReference>
<dbReference type="GO" id="GO:0016236">
    <property type="term" value="P:macroautophagy"/>
    <property type="evidence" value="ECO:0007669"/>
    <property type="project" value="UniProtKB-ARBA"/>
</dbReference>
<dbReference type="GeneID" id="103047970"/>
<dbReference type="InterPro" id="IPR004241">
    <property type="entry name" value="Atg8-like"/>
</dbReference>
<evidence type="ECO:0000256" key="9">
    <source>
        <dbReference type="PIRSR" id="PIRSR604241-50"/>
    </source>
</evidence>
<evidence type="ECO:0000256" key="6">
    <source>
        <dbReference type="ARBA" id="ARBA00023288"/>
    </source>
</evidence>
<dbReference type="Gene3D" id="3.10.20.90">
    <property type="entry name" value="Phosphatidylinositol 3-kinase Catalytic Subunit, Chain A, domain 1"/>
    <property type="match status" value="1"/>
</dbReference>
<evidence type="ECO:0000256" key="7">
    <source>
        <dbReference type="ARBA" id="ARBA00023329"/>
    </source>
</evidence>
<dbReference type="GO" id="GO:0031410">
    <property type="term" value="C:cytoplasmic vesicle"/>
    <property type="evidence" value="ECO:0007669"/>
    <property type="project" value="UniProtKB-KW"/>
</dbReference>
<evidence type="ECO:0000256" key="4">
    <source>
        <dbReference type="ARBA" id="ARBA00023006"/>
    </source>
</evidence>